<evidence type="ECO:0000259" key="1">
    <source>
        <dbReference type="Pfam" id="PF01814"/>
    </source>
</evidence>
<sequence>MAHPPFHTLHRSHQTMLLAHRAMSRDLECLARAAAVLAERPDAARARALAKYTDQLLHLIEHHHTGEDDVLWPELAKRGADAEALELMAAEHGELADLLKRTAAAAAELTSDSSAAQLLAAAASDTHALLARHATDEEDELLGRLAPHLTDEVWDALRKHMVKTQAPWAFTFLPPWLADVATPEERTGVPAPLIAKLGGSRLRSLRRAAFGDELAAQAA</sequence>
<proteinExistence type="predicted"/>
<dbReference type="EMBL" id="JADPRT010000001">
    <property type="protein sequence ID" value="MBF9066747.1"/>
    <property type="molecule type" value="Genomic_DNA"/>
</dbReference>
<accession>A0A931B132</accession>
<dbReference type="Pfam" id="PF01814">
    <property type="entry name" value="Hemerythrin"/>
    <property type="match status" value="1"/>
</dbReference>
<dbReference type="Gene3D" id="1.20.120.520">
    <property type="entry name" value="nmb1532 protein domain like"/>
    <property type="match status" value="1"/>
</dbReference>
<dbReference type="PANTHER" id="PTHR39966">
    <property type="entry name" value="BLL2471 PROTEIN-RELATED"/>
    <property type="match status" value="1"/>
</dbReference>
<comment type="caution">
    <text evidence="2">The sequence shown here is derived from an EMBL/GenBank/DDBJ whole genome shotgun (WGS) entry which is preliminary data.</text>
</comment>
<dbReference type="InterPro" id="IPR012312">
    <property type="entry name" value="Hemerythrin-like"/>
</dbReference>
<dbReference type="Proteomes" id="UP000657385">
    <property type="component" value="Unassembled WGS sequence"/>
</dbReference>
<dbReference type="GO" id="GO:0005886">
    <property type="term" value="C:plasma membrane"/>
    <property type="evidence" value="ECO:0007669"/>
    <property type="project" value="TreeGrafter"/>
</dbReference>
<keyword evidence="3" id="KW-1185">Reference proteome</keyword>
<name>A0A931B132_9ACTN</name>
<reference evidence="2" key="1">
    <citation type="submission" date="2020-11" db="EMBL/GenBank/DDBJ databases">
        <title>Isolation and identification of active actinomycetes.</title>
        <authorList>
            <person name="Yu B."/>
        </authorList>
    </citation>
    <scope>NUCLEOTIDE SEQUENCE</scope>
    <source>
        <strain evidence="2">NEAU-YB345</strain>
    </source>
</reference>
<feature type="domain" description="Hemerythrin-like" evidence="1">
    <location>
        <begin position="15"/>
        <end position="144"/>
    </location>
</feature>
<dbReference type="PANTHER" id="PTHR39966:SF1">
    <property type="entry name" value="HEMERYTHRIN-LIKE DOMAIN-CONTAINING PROTEIN"/>
    <property type="match status" value="1"/>
</dbReference>
<dbReference type="RefSeq" id="WP_196191934.1">
    <property type="nucleotide sequence ID" value="NZ_JADPRT010000001.1"/>
</dbReference>
<evidence type="ECO:0000313" key="3">
    <source>
        <dbReference type="Proteomes" id="UP000657385"/>
    </source>
</evidence>
<organism evidence="2 3">
    <name type="scientific">Streptacidiphilus fuscans</name>
    <dbReference type="NCBI Taxonomy" id="2789292"/>
    <lineage>
        <taxon>Bacteria</taxon>
        <taxon>Bacillati</taxon>
        <taxon>Actinomycetota</taxon>
        <taxon>Actinomycetes</taxon>
        <taxon>Kitasatosporales</taxon>
        <taxon>Streptomycetaceae</taxon>
        <taxon>Streptacidiphilus</taxon>
    </lineage>
</organism>
<dbReference type="AlphaFoldDB" id="A0A931B132"/>
<protein>
    <submittedName>
        <fullName evidence="2">Hemerythrin domain-containing protein</fullName>
    </submittedName>
</protein>
<dbReference type="CDD" id="cd12108">
    <property type="entry name" value="Hr-like"/>
    <property type="match status" value="1"/>
</dbReference>
<evidence type="ECO:0000313" key="2">
    <source>
        <dbReference type="EMBL" id="MBF9066747.1"/>
    </source>
</evidence>
<gene>
    <name evidence="2" type="ORF">I2501_01675</name>
</gene>